<gene>
    <name evidence="3" type="ORF">H2200_003158</name>
</gene>
<comment type="caution">
    <text evidence="3">The sequence shown here is derived from an EMBL/GenBank/DDBJ whole genome shotgun (WGS) entry which is preliminary data.</text>
</comment>
<dbReference type="InterPro" id="IPR025442">
    <property type="entry name" value="DUF4185"/>
</dbReference>
<proteinExistence type="predicted"/>
<keyword evidence="4" id="KW-1185">Reference proteome</keyword>
<dbReference type="EMBL" id="JAPDRK010000004">
    <property type="protein sequence ID" value="KAJ9613216.1"/>
    <property type="molecule type" value="Genomic_DNA"/>
</dbReference>
<sequence>MVDSTTQQPRNPRRRLSGWTRRAINQLLCGGAKQNPAPSSTQQTGKPSTDNTPQEHGMLHSAQDHYSPGDHRHLRFKASPLPIGTSPALLVNATTSCKPYPPKINITCVDFLGDVHSATTYVKRDLGFQGQLGHYVLLSYGDTMYSDASYSDTWRGMTSDSVALATQNPLVVFDPVLSSDGYPPQFCPLISSFGEDPSECALGITNVVETTTPNQGIMFFLLNHRPNGTNNLMGAGVASVTLDTSEYPPVPQIQRLPPQFWWDAKSEPWYGDVCALRWKNHIYAYGHGIEGNSWVYLARAPIADAKNVDCYEYWNGKTWQTDRLDGTIIGDNASVFWQINQGQVIWSNHFNCLLFIYCDNWMNSKVLMKTAERPEGPWSDPITLYQATPLTNGSSIYAAVPHPYYDESGKTLVVTFTNHPNTIQAVRIVFT</sequence>
<reference evidence="3" key="1">
    <citation type="submission" date="2022-10" db="EMBL/GenBank/DDBJ databases">
        <title>Culturing micro-colonial fungi from biological soil crusts in the Mojave desert and describing Neophaeococcomyces mojavensis, and introducing the new genera and species Taxawa tesnikishii.</title>
        <authorList>
            <person name="Kurbessoian T."/>
            <person name="Stajich J.E."/>
        </authorList>
    </citation>
    <scope>NUCLEOTIDE SEQUENCE</scope>
    <source>
        <strain evidence="3">TK_41</strain>
    </source>
</reference>
<organism evidence="3 4">
    <name type="scientific">Cladophialophora chaetospira</name>
    <dbReference type="NCBI Taxonomy" id="386627"/>
    <lineage>
        <taxon>Eukaryota</taxon>
        <taxon>Fungi</taxon>
        <taxon>Dikarya</taxon>
        <taxon>Ascomycota</taxon>
        <taxon>Pezizomycotina</taxon>
        <taxon>Eurotiomycetes</taxon>
        <taxon>Chaetothyriomycetidae</taxon>
        <taxon>Chaetothyriales</taxon>
        <taxon>Herpotrichiellaceae</taxon>
        <taxon>Cladophialophora</taxon>
    </lineage>
</organism>
<evidence type="ECO:0000259" key="2">
    <source>
        <dbReference type="Pfam" id="PF13810"/>
    </source>
</evidence>
<evidence type="ECO:0000313" key="4">
    <source>
        <dbReference type="Proteomes" id="UP001172673"/>
    </source>
</evidence>
<evidence type="ECO:0000256" key="1">
    <source>
        <dbReference type="SAM" id="MobiDB-lite"/>
    </source>
</evidence>
<accession>A0AA38XHI9</accession>
<feature type="domain" description="DUF4185" evidence="2">
    <location>
        <begin position="274"/>
        <end position="419"/>
    </location>
</feature>
<dbReference type="Proteomes" id="UP001172673">
    <property type="component" value="Unassembled WGS sequence"/>
</dbReference>
<name>A0AA38XHI9_9EURO</name>
<protein>
    <recommendedName>
        <fullName evidence="2">DUF4185 domain-containing protein</fullName>
    </recommendedName>
</protein>
<dbReference type="Pfam" id="PF13810">
    <property type="entry name" value="DUF4185"/>
    <property type="match status" value="1"/>
</dbReference>
<feature type="region of interest" description="Disordered" evidence="1">
    <location>
        <begin position="30"/>
        <end position="69"/>
    </location>
</feature>
<dbReference type="AlphaFoldDB" id="A0AA38XHI9"/>
<feature type="compositionally biased region" description="Polar residues" evidence="1">
    <location>
        <begin position="36"/>
        <end position="54"/>
    </location>
</feature>
<evidence type="ECO:0000313" key="3">
    <source>
        <dbReference type="EMBL" id="KAJ9613216.1"/>
    </source>
</evidence>